<sequence>MKKYITIILFLLALQVGHAQTPETIVKQGSYTVTGMDTLIAIQSVTLKPNTWLKSGSNVTITVLGNSTAEYPYEAITLSDENYIFTRSYQKGMTSFNASTSKEGDVLESVTYFDGLGRPMQRMALKASDDVKDIVTHVSYDDYGRQDKEWLPYPEPTGSIGSYRGNVETPTQQYYQSNYGSDFTGLSTGNVNAYSQKEFEPSPLNRIMEQGAPGKDWKVGNGHEIEFGYESNAANEVRRYKVTLSFSNNTYTPTLVADGHYGADELYKNITRDENHSNGTNHTTEEFTDKQGRVVLKRTHNNGDHDTYYVYDDYGNLTYVLPPKVLHDSSISSTELSELCYQYRYDHRNRLVEKKIPGKGWEHIVYNKLDQPIMTQDANLDAQNKWLFTKYDAFGRVAYTGLVNSSGSRTTHQGNADGTSVQFVSGSTSSTSVGGTSVHYSGNGSVYPTSGITELHTINYYDRYVDSNGLSVPSSVLGQSTASGNALKGLATVSKVWVLTTNDWITTITGYDTKGRAVYNASKNNYLSTIDVVETRLDFGGKAIETKATHTKGSDLAIVTTDNFTYDHMARLLKQEQTLGGSTETILENTYDGIGQLITKEIGGGLQMVDYDYNVRGWLKQINDPNNLGSDLFAFDINYNTADHGGTALFNGNIAETEWRTANTDGNLKWYRYGYDALNRITSATANSSNYNVSNIDYDKNGNIGTLTRNGWQNGSYSNMDVLDYDYFNSETSNRLYKVRDDGNDGHGFKDSSADDQDYWYDANGNMTKDDNKGISSIAYNHLNLPVSVTLPGGTISYIYDAVGTKLKKTAGSSVTEYAGNYIYENGQLQMFPHPEGYVEPDGSGGYDYVYQYKDIWDNVRLTYSDTDGNGSIDPDTEILREQNYYPYGLEHRGYNNIIQGVKNDFKQYQSQEFTDDLGLNIHEWKYRISDPAIGRFWQIDPLAEDYPYNSTYAFQENKMGMGVELEGLELGNFPFDGSGIARAFESTINKVSNFLGLDKIEPVVEASGDATLGLQAGFKVKAGAVGVDVDVNAINFELVSGQADLTDPLNPDSYTGDHIGNNGDAKFSHSIGATVDVVGYPVVGGDISATYRSEGDANVDGGLYFVAPITETKSRSGGNNTSSLNVPNGPSSDVKTGKQDNFYGVNLGLGATLGLGLNVNLKIGININD</sequence>
<gene>
    <name evidence="4" type="ORF">SAMN06265377_1491</name>
</gene>
<dbReference type="InterPro" id="IPR050708">
    <property type="entry name" value="T6SS_VgrG/RHS"/>
</dbReference>
<evidence type="ECO:0000256" key="1">
    <source>
        <dbReference type="SAM" id="MobiDB-lite"/>
    </source>
</evidence>
<feature type="signal peptide" evidence="2">
    <location>
        <begin position="1"/>
        <end position="19"/>
    </location>
</feature>
<proteinExistence type="predicted"/>
<evidence type="ECO:0000313" key="5">
    <source>
        <dbReference type="Proteomes" id="UP000219048"/>
    </source>
</evidence>
<feature type="domain" description="DUF6443" evidence="3">
    <location>
        <begin position="86"/>
        <end position="230"/>
    </location>
</feature>
<reference evidence="5" key="1">
    <citation type="submission" date="2017-09" db="EMBL/GenBank/DDBJ databases">
        <authorList>
            <person name="Varghese N."/>
            <person name="Submissions S."/>
        </authorList>
    </citation>
    <scope>NUCLEOTIDE SEQUENCE [LARGE SCALE GENOMIC DNA]</scope>
    <source>
        <strain evidence="5">DSM 25885</strain>
    </source>
</reference>
<name>A0A285MR77_9FLAO</name>
<dbReference type="InterPro" id="IPR045619">
    <property type="entry name" value="DUF6443"/>
</dbReference>
<keyword evidence="2" id="KW-0732">Signal</keyword>
<organism evidence="4 5">
    <name type="scientific">Flagellimonas pacifica</name>
    <dbReference type="NCBI Taxonomy" id="1247520"/>
    <lineage>
        <taxon>Bacteria</taxon>
        <taxon>Pseudomonadati</taxon>
        <taxon>Bacteroidota</taxon>
        <taxon>Flavobacteriia</taxon>
        <taxon>Flavobacteriales</taxon>
        <taxon>Flavobacteriaceae</taxon>
        <taxon>Flagellimonas</taxon>
    </lineage>
</organism>
<protein>
    <recommendedName>
        <fullName evidence="3">DUF6443 domain-containing protein</fullName>
    </recommendedName>
</protein>
<dbReference type="Pfam" id="PF20041">
    <property type="entry name" value="DUF6443"/>
    <property type="match status" value="1"/>
</dbReference>
<dbReference type="RefSeq" id="WP_133067229.1">
    <property type="nucleotide sequence ID" value="NZ_OBEH01000002.1"/>
</dbReference>
<keyword evidence="5" id="KW-1185">Reference proteome</keyword>
<evidence type="ECO:0000313" key="4">
    <source>
        <dbReference type="EMBL" id="SNY99680.1"/>
    </source>
</evidence>
<feature type="region of interest" description="Disordered" evidence="1">
    <location>
        <begin position="1115"/>
        <end position="1134"/>
    </location>
</feature>
<accession>A0A285MR77</accession>
<dbReference type="Proteomes" id="UP000219048">
    <property type="component" value="Unassembled WGS sequence"/>
</dbReference>
<dbReference type="PANTHER" id="PTHR32305:SF15">
    <property type="entry name" value="PROTEIN RHSA-RELATED"/>
    <property type="match status" value="1"/>
</dbReference>
<dbReference type="AlphaFoldDB" id="A0A285MR77"/>
<evidence type="ECO:0000259" key="3">
    <source>
        <dbReference type="Pfam" id="PF20041"/>
    </source>
</evidence>
<dbReference type="OrthoDB" id="2972467at2"/>
<feature type="compositionally biased region" description="Polar residues" evidence="1">
    <location>
        <begin position="1116"/>
        <end position="1134"/>
    </location>
</feature>
<dbReference type="PANTHER" id="PTHR32305">
    <property type="match status" value="1"/>
</dbReference>
<dbReference type="Gene3D" id="2.180.10.10">
    <property type="entry name" value="RHS repeat-associated core"/>
    <property type="match status" value="1"/>
</dbReference>
<evidence type="ECO:0000256" key="2">
    <source>
        <dbReference type="SAM" id="SignalP"/>
    </source>
</evidence>
<dbReference type="EMBL" id="OBEH01000002">
    <property type="protein sequence ID" value="SNY99680.1"/>
    <property type="molecule type" value="Genomic_DNA"/>
</dbReference>
<feature type="chain" id="PRO_5012018345" description="DUF6443 domain-containing protein" evidence="2">
    <location>
        <begin position="20"/>
        <end position="1170"/>
    </location>
</feature>